<feature type="compositionally biased region" description="Basic and acidic residues" evidence="1">
    <location>
        <begin position="71"/>
        <end position="102"/>
    </location>
</feature>
<comment type="caution">
    <text evidence="2">The sequence shown here is derived from an EMBL/GenBank/DDBJ whole genome shotgun (WGS) entry which is preliminary data.</text>
</comment>
<dbReference type="Proteomes" id="UP000585474">
    <property type="component" value="Unassembled WGS sequence"/>
</dbReference>
<evidence type="ECO:0000313" key="2">
    <source>
        <dbReference type="EMBL" id="GFS44937.1"/>
    </source>
</evidence>
<evidence type="ECO:0000256" key="1">
    <source>
        <dbReference type="SAM" id="MobiDB-lite"/>
    </source>
</evidence>
<protein>
    <submittedName>
        <fullName evidence="2">Uncharacterized protein</fullName>
    </submittedName>
</protein>
<dbReference type="AlphaFoldDB" id="A0A7J0DXV4"/>
<organism evidence="2 3">
    <name type="scientific">Actinidia rufa</name>
    <dbReference type="NCBI Taxonomy" id="165716"/>
    <lineage>
        <taxon>Eukaryota</taxon>
        <taxon>Viridiplantae</taxon>
        <taxon>Streptophyta</taxon>
        <taxon>Embryophyta</taxon>
        <taxon>Tracheophyta</taxon>
        <taxon>Spermatophyta</taxon>
        <taxon>Magnoliopsida</taxon>
        <taxon>eudicotyledons</taxon>
        <taxon>Gunneridae</taxon>
        <taxon>Pentapetalae</taxon>
        <taxon>asterids</taxon>
        <taxon>Ericales</taxon>
        <taxon>Actinidiaceae</taxon>
        <taxon>Actinidia</taxon>
    </lineage>
</organism>
<feature type="compositionally biased region" description="Polar residues" evidence="1">
    <location>
        <begin position="1"/>
        <end position="11"/>
    </location>
</feature>
<name>A0A7J0DXV4_9ERIC</name>
<reference evidence="3" key="1">
    <citation type="submission" date="2019-07" db="EMBL/GenBank/DDBJ databases">
        <title>De Novo Assembly of kiwifruit Actinidia rufa.</title>
        <authorList>
            <person name="Sugita-Konishi S."/>
            <person name="Sato K."/>
            <person name="Mori E."/>
            <person name="Abe Y."/>
            <person name="Kisaki G."/>
            <person name="Hamano K."/>
            <person name="Suezawa K."/>
            <person name="Otani M."/>
            <person name="Fukuda T."/>
            <person name="Manabe T."/>
            <person name="Gomi K."/>
            <person name="Tabuchi M."/>
            <person name="Akimitsu K."/>
            <person name="Kataoka I."/>
        </authorList>
    </citation>
    <scope>NUCLEOTIDE SEQUENCE [LARGE SCALE GENOMIC DNA]</scope>
    <source>
        <strain evidence="3">cv. Fuchu</strain>
    </source>
</reference>
<proteinExistence type="predicted"/>
<gene>
    <name evidence="2" type="ORF">Acr_00g0093030</name>
</gene>
<keyword evidence="3" id="KW-1185">Reference proteome</keyword>
<evidence type="ECO:0000313" key="3">
    <source>
        <dbReference type="Proteomes" id="UP000585474"/>
    </source>
</evidence>
<dbReference type="EMBL" id="BJWL01000442">
    <property type="protein sequence ID" value="GFS44937.1"/>
    <property type="molecule type" value="Genomic_DNA"/>
</dbReference>
<feature type="region of interest" description="Disordered" evidence="1">
    <location>
        <begin position="1"/>
        <end position="115"/>
    </location>
</feature>
<accession>A0A7J0DXV4</accession>
<sequence>MASKSNNNGRSSWEAMGKSPFVPRTPEKKGGRLLANAQREDVGLMSKGQGSQTPSATKIIDRVGKSSSEVRAVKRDILPRGNSSKENRACSHYNEAHNHSDSRTVALSKRKDPPR</sequence>